<dbReference type="InterPro" id="IPR050107">
    <property type="entry name" value="ABC_carbohydrate_import_ATPase"/>
</dbReference>
<dbReference type="GO" id="GO:0005524">
    <property type="term" value="F:ATP binding"/>
    <property type="evidence" value="ECO:0007669"/>
    <property type="project" value="UniProtKB-KW"/>
</dbReference>
<keyword evidence="12" id="KW-1185">Reference proteome</keyword>
<name>A0A4U8QCU4_9FIRM</name>
<dbReference type="CDD" id="cd03216">
    <property type="entry name" value="ABC_Carb_Monos_I"/>
    <property type="match status" value="1"/>
</dbReference>
<dbReference type="Pfam" id="PF00005">
    <property type="entry name" value="ABC_tran"/>
    <property type="match status" value="2"/>
</dbReference>
<gene>
    <name evidence="11" type="primary">rbsA_1</name>
    <name evidence="11" type="ORF">DSM106044_00161</name>
</gene>
<organism evidence="11 12">
    <name type="scientific">Robinsoniella peoriensis</name>
    <dbReference type="NCBI Taxonomy" id="180332"/>
    <lineage>
        <taxon>Bacteria</taxon>
        <taxon>Bacillati</taxon>
        <taxon>Bacillota</taxon>
        <taxon>Clostridia</taxon>
        <taxon>Lachnospirales</taxon>
        <taxon>Lachnospiraceae</taxon>
        <taxon>Robinsoniella</taxon>
    </lineage>
</organism>
<dbReference type="Proteomes" id="UP000306509">
    <property type="component" value="Unassembled WGS sequence"/>
</dbReference>
<evidence type="ECO:0000256" key="6">
    <source>
        <dbReference type="ARBA" id="ARBA00022741"/>
    </source>
</evidence>
<evidence type="ECO:0000259" key="10">
    <source>
        <dbReference type="PROSITE" id="PS50893"/>
    </source>
</evidence>
<dbReference type="Gene3D" id="3.40.50.300">
    <property type="entry name" value="P-loop containing nucleotide triphosphate hydrolases"/>
    <property type="match status" value="2"/>
</dbReference>
<evidence type="ECO:0000313" key="11">
    <source>
        <dbReference type="EMBL" id="TLD02932.1"/>
    </source>
</evidence>
<dbReference type="SMART" id="SM00382">
    <property type="entry name" value="AAA"/>
    <property type="match status" value="2"/>
</dbReference>
<evidence type="ECO:0000313" key="12">
    <source>
        <dbReference type="Proteomes" id="UP000306509"/>
    </source>
</evidence>
<protein>
    <submittedName>
        <fullName evidence="11">Ribose import ATP-binding protein RbsA</fullName>
        <ecNumber evidence="11">3.6.3.17</ecNumber>
    </submittedName>
</protein>
<evidence type="ECO:0000256" key="3">
    <source>
        <dbReference type="ARBA" id="ARBA00022475"/>
    </source>
</evidence>
<keyword evidence="5" id="KW-0677">Repeat</keyword>
<evidence type="ECO:0000256" key="1">
    <source>
        <dbReference type="ARBA" id="ARBA00004202"/>
    </source>
</evidence>
<dbReference type="FunFam" id="3.40.50.300:FF:000127">
    <property type="entry name" value="Ribose import ATP-binding protein RbsA"/>
    <property type="match status" value="1"/>
</dbReference>
<comment type="subcellular location">
    <subcellularLocation>
        <location evidence="1">Cell membrane</location>
        <topology evidence="1">Peripheral membrane protein</topology>
    </subcellularLocation>
</comment>
<dbReference type="STRING" id="180332.GCA_000797495_02184"/>
<keyword evidence="6" id="KW-0547">Nucleotide-binding</keyword>
<dbReference type="SUPFAM" id="SSF52540">
    <property type="entry name" value="P-loop containing nucleoside triphosphate hydrolases"/>
    <property type="match status" value="2"/>
</dbReference>
<evidence type="ECO:0000256" key="5">
    <source>
        <dbReference type="ARBA" id="ARBA00022737"/>
    </source>
</evidence>
<keyword evidence="2" id="KW-0813">Transport</keyword>
<evidence type="ECO:0000256" key="4">
    <source>
        <dbReference type="ARBA" id="ARBA00022597"/>
    </source>
</evidence>
<accession>A0A4U8QCU4</accession>
<keyword evidence="3" id="KW-1003">Cell membrane</keyword>
<feature type="domain" description="ABC transporter" evidence="10">
    <location>
        <begin position="253"/>
        <end position="497"/>
    </location>
</feature>
<dbReference type="CDD" id="cd03215">
    <property type="entry name" value="ABC_Carb_Monos_II"/>
    <property type="match status" value="1"/>
</dbReference>
<evidence type="ECO:0000256" key="9">
    <source>
        <dbReference type="ARBA" id="ARBA00023136"/>
    </source>
</evidence>
<comment type="caution">
    <text evidence="11">The sequence shown here is derived from an EMBL/GenBank/DDBJ whole genome shotgun (WGS) entry which is preliminary data.</text>
</comment>
<dbReference type="InterPro" id="IPR027417">
    <property type="entry name" value="P-loop_NTPase"/>
</dbReference>
<reference evidence="11 12" key="1">
    <citation type="journal article" date="2019" name="Anaerobe">
        <title>Detection of Robinsoniella peoriensis in multiple bone samples of a trauma patient.</title>
        <authorList>
            <person name="Schrottner P."/>
            <person name="Hartwich K."/>
            <person name="Bunk B."/>
            <person name="Schober I."/>
            <person name="Helbig S."/>
            <person name="Rudolph W.W."/>
            <person name="Gunzer F."/>
        </authorList>
    </citation>
    <scope>NUCLEOTIDE SEQUENCE [LARGE SCALE GENOMIC DNA]</scope>
    <source>
        <strain evidence="11 12">DSM 106044</strain>
    </source>
</reference>
<dbReference type="PANTHER" id="PTHR43790:SF3">
    <property type="entry name" value="D-ALLOSE IMPORT ATP-BINDING PROTEIN ALSA-RELATED"/>
    <property type="match status" value="1"/>
</dbReference>
<dbReference type="InterPro" id="IPR003439">
    <property type="entry name" value="ABC_transporter-like_ATP-bd"/>
</dbReference>
<keyword evidence="11" id="KW-0378">Hydrolase</keyword>
<dbReference type="PROSITE" id="PS50893">
    <property type="entry name" value="ABC_TRANSPORTER_2"/>
    <property type="match status" value="2"/>
</dbReference>
<sequence length="502" mass="55493">MMNDFILELKDVVKTFGGVTALNGVHFQLKRGEIHALMGENGAGKSTFIKVITGVHQPDSGIMLLEGEKITLRSTADSAKLGIAAIYQHVTAFPDLSVTENIFMGQELKNKVGLYNWKLMTQRAKELILPLSGEIDVSKPMGALSVAQQQLVEIAKALSRDARILIMDEPTASLTRTECEQLYQIAERLRDEGVSIIFITHKFEDMYRLASRVTVFRDSRYIGSWDVDKISNQKLIAEMVGRELSQMYPTKNSKIEDVVLEIENLSKEGYFKNVSFQVRKGEILALTGLVGAGRTEVCQNIFGIMKPDSGSIKLEGKEVKIRTPIDALQYGIGLLPEDRQIQGLVNELPIYQNVSSAVMKKFTKGILLQEEDEMKNAITLCQKIQLKAKDISAPPSSLSGGNQQKVVFAKLLSCDLKVLILDEPTKGIDVGAKYSIYEIMNELAANGYAIIMVSSEMPEVLGMADRIVVMKSGRVTGQFESGGTTQEMILEASLKNKDGKEE</sequence>
<evidence type="ECO:0000256" key="7">
    <source>
        <dbReference type="ARBA" id="ARBA00022840"/>
    </source>
</evidence>
<dbReference type="GO" id="GO:0016887">
    <property type="term" value="F:ATP hydrolysis activity"/>
    <property type="evidence" value="ECO:0007669"/>
    <property type="project" value="InterPro"/>
</dbReference>
<dbReference type="InterPro" id="IPR017871">
    <property type="entry name" value="ABC_transporter-like_CS"/>
</dbReference>
<dbReference type="GO" id="GO:0005886">
    <property type="term" value="C:plasma membrane"/>
    <property type="evidence" value="ECO:0007669"/>
    <property type="project" value="UniProtKB-SubCell"/>
</dbReference>
<dbReference type="EMBL" id="QGQD01000004">
    <property type="protein sequence ID" value="TLD02932.1"/>
    <property type="molecule type" value="Genomic_DNA"/>
</dbReference>
<feature type="domain" description="ABC transporter" evidence="10">
    <location>
        <begin position="7"/>
        <end position="243"/>
    </location>
</feature>
<keyword evidence="7 11" id="KW-0067">ATP-binding</keyword>
<proteinExistence type="predicted"/>
<keyword evidence="4" id="KW-0762">Sugar transport</keyword>
<evidence type="ECO:0000256" key="8">
    <source>
        <dbReference type="ARBA" id="ARBA00022967"/>
    </source>
</evidence>
<keyword evidence="9" id="KW-0472">Membrane</keyword>
<dbReference type="AlphaFoldDB" id="A0A4U8QCU4"/>
<dbReference type="EC" id="3.6.3.17" evidence="11"/>
<dbReference type="PANTHER" id="PTHR43790">
    <property type="entry name" value="CARBOHYDRATE TRANSPORT ATP-BINDING PROTEIN MG119-RELATED"/>
    <property type="match status" value="1"/>
</dbReference>
<keyword evidence="8" id="KW-1278">Translocase</keyword>
<evidence type="ECO:0000256" key="2">
    <source>
        <dbReference type="ARBA" id="ARBA00022448"/>
    </source>
</evidence>
<dbReference type="InterPro" id="IPR003593">
    <property type="entry name" value="AAA+_ATPase"/>
</dbReference>
<dbReference type="PROSITE" id="PS00211">
    <property type="entry name" value="ABC_TRANSPORTER_1"/>
    <property type="match status" value="1"/>
</dbReference>